<keyword evidence="3" id="KW-1185">Reference proteome</keyword>
<organism evidence="2 3">
    <name type="scientific">Cajanus cajan</name>
    <name type="common">Pigeon pea</name>
    <name type="synonym">Cajanus indicus</name>
    <dbReference type="NCBI Taxonomy" id="3821"/>
    <lineage>
        <taxon>Eukaryota</taxon>
        <taxon>Viridiplantae</taxon>
        <taxon>Streptophyta</taxon>
        <taxon>Embryophyta</taxon>
        <taxon>Tracheophyta</taxon>
        <taxon>Spermatophyta</taxon>
        <taxon>Magnoliopsida</taxon>
        <taxon>eudicotyledons</taxon>
        <taxon>Gunneridae</taxon>
        <taxon>Pentapetalae</taxon>
        <taxon>rosids</taxon>
        <taxon>fabids</taxon>
        <taxon>Fabales</taxon>
        <taxon>Fabaceae</taxon>
        <taxon>Papilionoideae</taxon>
        <taxon>50 kb inversion clade</taxon>
        <taxon>NPAAA clade</taxon>
        <taxon>indigoferoid/millettioid clade</taxon>
        <taxon>Phaseoleae</taxon>
        <taxon>Cajanus</taxon>
    </lineage>
</organism>
<proteinExistence type="predicted"/>
<sequence length="300" mass="33148">RSRTTFWHPGQPAASCPSHGANVPILHTIPGTGFSGGPTQTSLPNITSFPDSRDASLYMAQLYQMQRPRAYSYTSPSATPRMPGESSNRGRNIEARTALHEGYLQLFQAQSAENHRLQNEINKLQAEISDYKDRLKKLEEQVSLLNQKAEETAQAPKKRGRPKQSMVDALYESHLTAGGRNLASNNNLPQSKANVIFGKDKDLKLVCTEPSQPDNKVFNNRMDVGNTSNRNLGLILGIPSQNTVKNMLDVNPQGFSHNNATFIQQGGSTTRGGILYANQDHIEVSSEGENEVMEEEDNVR</sequence>
<feature type="coiled-coil region" evidence="1">
    <location>
        <begin position="107"/>
        <end position="155"/>
    </location>
</feature>
<gene>
    <name evidence="2" type="ORF">KK1_013398</name>
</gene>
<dbReference type="EMBL" id="CM003608">
    <property type="protein sequence ID" value="KYP67078.1"/>
    <property type="molecule type" value="Genomic_DNA"/>
</dbReference>
<evidence type="ECO:0000313" key="2">
    <source>
        <dbReference type="EMBL" id="KYP67078.1"/>
    </source>
</evidence>
<evidence type="ECO:0000313" key="3">
    <source>
        <dbReference type="Proteomes" id="UP000075243"/>
    </source>
</evidence>
<dbReference type="Proteomes" id="UP000075243">
    <property type="component" value="Chromosome 6"/>
</dbReference>
<name>A0A151TJ65_CAJCA</name>
<dbReference type="AlphaFoldDB" id="A0A151TJ65"/>
<accession>A0A151TJ65</accession>
<reference evidence="2 3" key="1">
    <citation type="journal article" date="2012" name="Nat. Biotechnol.">
        <title>Draft genome sequence of pigeonpea (Cajanus cajan), an orphan legume crop of resource-poor farmers.</title>
        <authorList>
            <person name="Varshney R.K."/>
            <person name="Chen W."/>
            <person name="Li Y."/>
            <person name="Bharti A.K."/>
            <person name="Saxena R.K."/>
            <person name="Schlueter J.A."/>
            <person name="Donoghue M.T."/>
            <person name="Azam S."/>
            <person name="Fan G."/>
            <person name="Whaley A.M."/>
            <person name="Farmer A.D."/>
            <person name="Sheridan J."/>
            <person name="Iwata A."/>
            <person name="Tuteja R."/>
            <person name="Penmetsa R.V."/>
            <person name="Wu W."/>
            <person name="Upadhyaya H.D."/>
            <person name="Yang S.P."/>
            <person name="Shah T."/>
            <person name="Saxena K.B."/>
            <person name="Michael T."/>
            <person name="McCombie W.R."/>
            <person name="Yang B."/>
            <person name="Zhang G."/>
            <person name="Yang H."/>
            <person name="Wang J."/>
            <person name="Spillane C."/>
            <person name="Cook D.R."/>
            <person name="May G.D."/>
            <person name="Xu X."/>
            <person name="Jackson S.A."/>
        </authorList>
    </citation>
    <scope>NUCLEOTIDE SEQUENCE [LARGE SCALE GENOMIC DNA]</scope>
    <source>
        <strain evidence="3">cv. Asha</strain>
    </source>
</reference>
<protein>
    <submittedName>
        <fullName evidence="2">Uncharacterized protein</fullName>
    </submittedName>
</protein>
<dbReference type="Gramene" id="C.cajan_12997.t">
    <property type="protein sequence ID" value="C.cajan_12997.t"/>
    <property type="gene ID" value="C.cajan_12997"/>
</dbReference>
<evidence type="ECO:0000256" key="1">
    <source>
        <dbReference type="SAM" id="Coils"/>
    </source>
</evidence>
<feature type="non-terminal residue" evidence="2">
    <location>
        <position position="1"/>
    </location>
</feature>
<keyword evidence="1" id="KW-0175">Coiled coil</keyword>